<evidence type="ECO:0000256" key="1">
    <source>
        <dbReference type="SAM" id="Coils"/>
    </source>
</evidence>
<evidence type="ECO:0000313" key="2">
    <source>
        <dbReference type="EMBL" id="RLN56501.1"/>
    </source>
</evidence>
<dbReference type="EMBL" id="MBDO02000362">
    <property type="protein sequence ID" value="RLN56501.1"/>
    <property type="molecule type" value="Genomic_DNA"/>
</dbReference>
<evidence type="ECO:0000313" key="3">
    <source>
        <dbReference type="EMBL" id="RLN57556.1"/>
    </source>
</evidence>
<dbReference type="Proteomes" id="UP000284657">
    <property type="component" value="Unassembled WGS sequence"/>
</dbReference>
<dbReference type="Proteomes" id="UP000277300">
    <property type="component" value="Unassembled WGS sequence"/>
</dbReference>
<protein>
    <submittedName>
        <fullName evidence="2">Uncharacterized protein</fullName>
    </submittedName>
</protein>
<gene>
    <name evidence="3" type="ORF">BBJ29_007413</name>
    <name evidence="2" type="ORF">BBP00_00007962</name>
</gene>
<name>A0A3F2RIS5_9STRA</name>
<reference evidence="4 5" key="1">
    <citation type="submission" date="2018-07" db="EMBL/GenBank/DDBJ databases">
        <title>Genome sequencing of oomycete isolates from Chile give support for New Zealand origin for Phytophthora kernoviae and make available the first Nothophytophthora sp. genome.</title>
        <authorList>
            <person name="Studholme D.J."/>
            <person name="Sanfuentes E."/>
            <person name="Panda P."/>
            <person name="Hill R."/>
            <person name="Sambles C."/>
            <person name="Grant M."/>
            <person name="Williams N.M."/>
            <person name="Mcdougal R.L."/>
        </authorList>
    </citation>
    <scope>NUCLEOTIDE SEQUENCE [LARGE SCALE GENOMIC DNA]</scope>
    <source>
        <strain evidence="2">Chile6</strain>
        <strain evidence="3">Chile7</strain>
    </source>
</reference>
<evidence type="ECO:0000313" key="4">
    <source>
        <dbReference type="Proteomes" id="UP000277300"/>
    </source>
</evidence>
<proteinExistence type="predicted"/>
<feature type="coiled-coil region" evidence="1">
    <location>
        <begin position="109"/>
        <end position="255"/>
    </location>
</feature>
<sequence length="262" mass="29666">MDQDEAARVVGTATVFLRPLRFMFDVETDAEAVTEDGAVTELPFDVVHVVKLLVTDDLIDQVDTKVLQFNFLSVPLITAERLEVKPVEVETKLVPVSSSIHNDAALAALAISEATVAEEARRRQRVEEELSEAKAVAQAKDLERLEAQLQAKADAKRAQELELSRSEQSYAKSLLEKELATQEQQNQELKETRKQLEDQLRFSNENAQRFQVNITSTDQALELLKQRAASDAKEREELQRRLRIVEEEKLALQRKSRACTLQ</sequence>
<dbReference type="EMBL" id="MBAD02001178">
    <property type="protein sequence ID" value="RLN57556.1"/>
    <property type="molecule type" value="Genomic_DNA"/>
</dbReference>
<keyword evidence="1" id="KW-0175">Coiled coil</keyword>
<comment type="caution">
    <text evidence="2">The sequence shown here is derived from an EMBL/GenBank/DDBJ whole genome shotgun (WGS) entry which is preliminary data.</text>
</comment>
<organism evidence="2 4">
    <name type="scientific">Phytophthora kernoviae</name>
    <dbReference type="NCBI Taxonomy" id="325452"/>
    <lineage>
        <taxon>Eukaryota</taxon>
        <taxon>Sar</taxon>
        <taxon>Stramenopiles</taxon>
        <taxon>Oomycota</taxon>
        <taxon>Peronosporomycetes</taxon>
        <taxon>Peronosporales</taxon>
        <taxon>Peronosporaceae</taxon>
        <taxon>Phytophthora</taxon>
    </lineage>
</organism>
<accession>A0A3F2RIS5</accession>
<dbReference type="OrthoDB" id="128271at2759"/>
<dbReference type="AlphaFoldDB" id="A0A3F2RIS5"/>
<evidence type="ECO:0000313" key="5">
    <source>
        <dbReference type="Proteomes" id="UP000284657"/>
    </source>
</evidence>